<evidence type="ECO:0000256" key="1">
    <source>
        <dbReference type="SAM" id="MobiDB-lite"/>
    </source>
</evidence>
<gene>
    <name evidence="3" type="ORF">ALAG00032_LOCUS9755</name>
</gene>
<dbReference type="Pfam" id="PF09734">
    <property type="entry name" value="Tau95"/>
    <property type="match status" value="1"/>
</dbReference>
<feature type="domain" description="Transcription factor IIIC subunit 5 HTH" evidence="2">
    <location>
        <begin position="191"/>
        <end position="289"/>
    </location>
</feature>
<feature type="compositionally biased region" description="Polar residues" evidence="1">
    <location>
        <begin position="296"/>
        <end position="317"/>
    </location>
</feature>
<dbReference type="PANTHER" id="PTHR13230:SF5">
    <property type="entry name" value="GENERAL TRANSCRIPTION FACTOR 3C POLYPEPTIDE 5"/>
    <property type="match status" value="1"/>
</dbReference>
<dbReference type="AlphaFoldDB" id="A0A7S3NM46"/>
<proteinExistence type="predicted"/>
<dbReference type="EMBL" id="HBIJ01014569">
    <property type="protein sequence ID" value="CAE0368992.1"/>
    <property type="molecule type" value="Transcribed_RNA"/>
</dbReference>
<name>A0A7S3NM46_9STRA</name>
<dbReference type="GO" id="GO:0006384">
    <property type="term" value="P:transcription initiation at RNA polymerase III promoter"/>
    <property type="evidence" value="ECO:0007669"/>
    <property type="project" value="InterPro"/>
</dbReference>
<dbReference type="InterPro" id="IPR019136">
    <property type="entry name" value="TF_IIIC_su-5_HTH"/>
</dbReference>
<protein>
    <recommendedName>
        <fullName evidence="2">Transcription factor IIIC subunit 5 HTH domain-containing protein</fullName>
    </recommendedName>
</protein>
<dbReference type="InterPro" id="IPR040454">
    <property type="entry name" value="TF_IIIC_Tfc1/Sfc1"/>
</dbReference>
<evidence type="ECO:0000259" key="2">
    <source>
        <dbReference type="Pfam" id="PF09734"/>
    </source>
</evidence>
<dbReference type="GO" id="GO:0001003">
    <property type="term" value="F:RNA polymerase III type 2 promoter sequence-specific DNA binding"/>
    <property type="evidence" value="ECO:0007669"/>
    <property type="project" value="TreeGrafter"/>
</dbReference>
<dbReference type="GO" id="GO:0000127">
    <property type="term" value="C:transcription factor TFIIIC complex"/>
    <property type="evidence" value="ECO:0007669"/>
    <property type="project" value="InterPro"/>
</dbReference>
<dbReference type="PANTHER" id="PTHR13230">
    <property type="entry name" value="GENERAL TRANSCRIPTION FACTOR IIIC, POLYPEPTIDE 5"/>
    <property type="match status" value="1"/>
</dbReference>
<accession>A0A7S3NM46</accession>
<feature type="region of interest" description="Disordered" evidence="1">
    <location>
        <begin position="296"/>
        <end position="327"/>
    </location>
</feature>
<organism evidence="3">
    <name type="scientific">Aureoumbra lagunensis</name>
    <dbReference type="NCBI Taxonomy" id="44058"/>
    <lineage>
        <taxon>Eukaryota</taxon>
        <taxon>Sar</taxon>
        <taxon>Stramenopiles</taxon>
        <taxon>Ochrophyta</taxon>
        <taxon>Pelagophyceae</taxon>
        <taxon>Pelagomonadales</taxon>
        <taxon>Aureoumbra</taxon>
    </lineage>
</organism>
<evidence type="ECO:0000313" key="3">
    <source>
        <dbReference type="EMBL" id="CAE0368992.1"/>
    </source>
</evidence>
<dbReference type="GO" id="GO:0001002">
    <property type="term" value="F:RNA polymerase III type 1 promoter sequence-specific DNA binding"/>
    <property type="evidence" value="ECO:0007669"/>
    <property type="project" value="TreeGrafter"/>
</dbReference>
<reference evidence="3" key="1">
    <citation type="submission" date="2021-01" db="EMBL/GenBank/DDBJ databases">
        <authorList>
            <person name="Corre E."/>
            <person name="Pelletier E."/>
            <person name="Niang G."/>
            <person name="Scheremetjew M."/>
            <person name="Finn R."/>
            <person name="Kale V."/>
            <person name="Holt S."/>
            <person name="Cochrane G."/>
            <person name="Meng A."/>
            <person name="Brown T."/>
            <person name="Cohen L."/>
        </authorList>
    </citation>
    <scope>NUCLEOTIDE SEQUENCE</scope>
    <source>
        <strain evidence="3">CCMP1510</strain>
    </source>
</reference>
<sequence length="327" mass="37451">MANLVWLELPLNVKRNEASRRAAMSMVGEIQGLEDAVSGRTPLMLDLCSEKKEIAPIVGQVETIIERPRYIIALRVSKKKRRIIDGYIVGRVCTRLNFWESKADYIFCRDFEKCKHVIPRRFARDGVIEALEIIKTENSRDLLLPNVKRGQQKISGDGGELCGIRYPYAYGDWPSGKRQIGLSVQRVRPSESTPMRPTPNAMLAAGWIADDERLSGILEEIRQLFSRRPVWRRQRLIQILRTELSTIELSTILPIVAYELLSGPWRRTWVRFGYKPAQDPRARFLQVIDRKIHVTTSTSSKTNQKIPTPQEQNTQALTAKKNQKSSA</sequence>